<keyword evidence="2" id="KW-1185">Reference proteome</keyword>
<dbReference type="Gene3D" id="1.10.340.70">
    <property type="match status" value="1"/>
</dbReference>
<evidence type="ECO:0000313" key="2">
    <source>
        <dbReference type="Proteomes" id="UP000055024"/>
    </source>
</evidence>
<evidence type="ECO:0000313" key="1">
    <source>
        <dbReference type="EMBL" id="KRZ18645.1"/>
    </source>
</evidence>
<evidence type="ECO:0008006" key="3">
    <source>
        <dbReference type="Google" id="ProtNLM"/>
    </source>
</evidence>
<organism evidence="1 2">
    <name type="scientific">Trichinella zimbabwensis</name>
    <dbReference type="NCBI Taxonomy" id="268475"/>
    <lineage>
        <taxon>Eukaryota</taxon>
        <taxon>Metazoa</taxon>
        <taxon>Ecdysozoa</taxon>
        <taxon>Nematoda</taxon>
        <taxon>Enoplea</taxon>
        <taxon>Dorylaimia</taxon>
        <taxon>Trichinellida</taxon>
        <taxon>Trichinellidae</taxon>
        <taxon>Trichinella</taxon>
    </lineage>
</organism>
<dbReference type="OrthoDB" id="7990197at2759"/>
<gene>
    <name evidence="1" type="ORF">T11_762</name>
</gene>
<sequence length="126" mass="14935">MVYASNYNNKSILELLEVQNPMYPVESDVRCPWLLTVFQHMKNPKTEDVLHRQANFNCRLQMEIVRMKTLARSWLWRPVLDNDVKQLVKQCSQCQEASIHWIRPSEMLTSITLTADYKRCSTLFTQ</sequence>
<comment type="caution">
    <text evidence="1">The sequence shown here is derived from an EMBL/GenBank/DDBJ whole genome shotgun (WGS) entry which is preliminary data.</text>
</comment>
<dbReference type="Proteomes" id="UP000055024">
    <property type="component" value="Unassembled WGS sequence"/>
</dbReference>
<dbReference type="EMBL" id="JYDP01000002">
    <property type="protein sequence ID" value="KRZ18645.1"/>
    <property type="molecule type" value="Genomic_DNA"/>
</dbReference>
<protein>
    <recommendedName>
        <fullName evidence="3">Integrase zinc-binding domain-containing protein</fullName>
    </recommendedName>
</protein>
<proteinExistence type="predicted"/>
<name>A0A0V1I9J2_9BILA</name>
<reference evidence="1 2" key="1">
    <citation type="submission" date="2015-01" db="EMBL/GenBank/DDBJ databases">
        <title>Evolution of Trichinella species and genotypes.</title>
        <authorList>
            <person name="Korhonen P.K."/>
            <person name="Edoardo P."/>
            <person name="Giuseppe L.R."/>
            <person name="Gasser R.B."/>
        </authorList>
    </citation>
    <scope>NUCLEOTIDE SEQUENCE [LARGE SCALE GENOMIC DNA]</scope>
    <source>
        <strain evidence="1">ISS1029</strain>
    </source>
</reference>
<accession>A0A0V1I9J2</accession>
<dbReference type="AlphaFoldDB" id="A0A0V1I9J2"/>